<dbReference type="Gene3D" id="3.40.50.300">
    <property type="entry name" value="P-loop containing nucleotide triphosphate hydrolases"/>
    <property type="match status" value="1"/>
</dbReference>
<keyword evidence="1" id="KW-1133">Transmembrane helix</keyword>
<dbReference type="PANTHER" id="PTHR42714">
    <property type="entry name" value="TRNA MODIFICATION GTPASE GTPBP3"/>
    <property type="match status" value="1"/>
</dbReference>
<dbReference type="Proteomes" id="UP000199561">
    <property type="component" value="Unassembled WGS sequence"/>
</dbReference>
<evidence type="ECO:0000313" key="4">
    <source>
        <dbReference type="Proteomes" id="UP000199561"/>
    </source>
</evidence>
<evidence type="ECO:0000259" key="2">
    <source>
        <dbReference type="Pfam" id="PF01926"/>
    </source>
</evidence>
<keyword evidence="1" id="KW-0472">Membrane</keyword>
<dbReference type="GO" id="GO:0005829">
    <property type="term" value="C:cytosol"/>
    <property type="evidence" value="ECO:0007669"/>
    <property type="project" value="TreeGrafter"/>
</dbReference>
<dbReference type="EMBL" id="FOUF01000023">
    <property type="protein sequence ID" value="SFM60940.1"/>
    <property type="molecule type" value="Genomic_DNA"/>
</dbReference>
<protein>
    <recommendedName>
        <fullName evidence="2">G domain-containing protein</fullName>
    </recommendedName>
</protein>
<keyword evidence="1" id="KW-0812">Transmembrane</keyword>
<feature type="transmembrane region" description="Helical" evidence="1">
    <location>
        <begin position="12"/>
        <end position="35"/>
    </location>
</feature>
<dbReference type="RefSeq" id="WP_090670597.1">
    <property type="nucleotide sequence ID" value="NZ_FOUF01000023.1"/>
</dbReference>
<keyword evidence="4" id="KW-1185">Reference proteome</keyword>
<accession>A0A1I4S9H0</accession>
<feature type="transmembrane region" description="Helical" evidence="1">
    <location>
        <begin position="41"/>
        <end position="62"/>
    </location>
</feature>
<organism evidence="3 4">
    <name type="scientific">Nitrosomonas nitrosa</name>
    <dbReference type="NCBI Taxonomy" id="52442"/>
    <lineage>
        <taxon>Bacteria</taxon>
        <taxon>Pseudomonadati</taxon>
        <taxon>Pseudomonadota</taxon>
        <taxon>Betaproteobacteria</taxon>
        <taxon>Nitrosomonadales</taxon>
        <taxon>Nitrosomonadaceae</taxon>
        <taxon>Nitrosomonas</taxon>
    </lineage>
</organism>
<dbReference type="GO" id="GO:0005525">
    <property type="term" value="F:GTP binding"/>
    <property type="evidence" value="ECO:0007669"/>
    <property type="project" value="InterPro"/>
</dbReference>
<proteinExistence type="predicted"/>
<dbReference type="SUPFAM" id="SSF52540">
    <property type="entry name" value="P-loop containing nucleoside triphosphate hydrolases"/>
    <property type="match status" value="1"/>
</dbReference>
<dbReference type="PANTHER" id="PTHR42714:SF2">
    <property type="entry name" value="TRNA MODIFICATION GTPASE GTPBP3, MITOCHONDRIAL"/>
    <property type="match status" value="1"/>
</dbReference>
<reference evidence="3 4" key="1">
    <citation type="submission" date="2016-10" db="EMBL/GenBank/DDBJ databases">
        <authorList>
            <person name="de Groot N.N."/>
        </authorList>
    </citation>
    <scope>NUCLEOTIDE SEQUENCE [LARGE SCALE GENOMIC DNA]</scope>
    <source>
        <strain evidence="3 4">Nm146</strain>
    </source>
</reference>
<dbReference type="InterPro" id="IPR006073">
    <property type="entry name" value="GTP-bd"/>
</dbReference>
<dbReference type="AlphaFoldDB" id="A0A1I4S9H0"/>
<feature type="domain" description="G" evidence="2">
    <location>
        <begin position="282"/>
        <end position="377"/>
    </location>
</feature>
<gene>
    <name evidence="3" type="ORF">SAMN05421880_12324</name>
</gene>
<sequence length="520" mass="58886">MKTVFKRIDPLRLFALALLGLPTLAVFGLGILWLWQTGNLLYWAVVMAVFGALGYGLQYWLAQRDRKLLDEIATEPNPDWSPSAEAVWQEVEKLAATCDPKDWPIEEASWILELGRRTLDTVAQSYHPQSEKPFLEINVPHALLIIEQASRDLRKEVTENIPLSDRLTIGDLLRMHRWKTKAEQIYNVYRAGRVLVNPVNALFGEIWRHLRERSFGVAQGELHRWFLRTYVRKVGYYAIDLYSGRQPVIEDAIQPAASQTAESQTDLGKAERAAVVPEEPLRILVLGRTNAGKSSLINALFGKLTTATDILPDTTRAITPFVLQREGLTQALIFDTPGCDSSRYSEKQVHAAALETDLILWVSPANRPDRQAERQCLDALRMFQTTQLNRRPPPLLIVMSHIDLLRPASAWQPPYNLSDLQDNSKAASIRAALQAVATDLAVPVERVIPVCLKEGKVYNVNDALWSAILNFQDEALRVRLLRCLDAKKRAEDWVLLRRQLISTGRFLWNLPDKLGKRAGE</sequence>
<dbReference type="InterPro" id="IPR027417">
    <property type="entry name" value="P-loop_NTPase"/>
</dbReference>
<dbReference type="GO" id="GO:0030488">
    <property type="term" value="P:tRNA methylation"/>
    <property type="evidence" value="ECO:0007669"/>
    <property type="project" value="TreeGrafter"/>
</dbReference>
<dbReference type="Pfam" id="PF01926">
    <property type="entry name" value="MMR_HSR1"/>
    <property type="match status" value="1"/>
</dbReference>
<evidence type="ECO:0000256" key="1">
    <source>
        <dbReference type="SAM" id="Phobius"/>
    </source>
</evidence>
<name>A0A1I4S9H0_9PROT</name>
<dbReference type="GO" id="GO:0002098">
    <property type="term" value="P:tRNA wobble uridine modification"/>
    <property type="evidence" value="ECO:0007669"/>
    <property type="project" value="TreeGrafter"/>
</dbReference>
<dbReference type="STRING" id="52442.SAMN05421880_12324"/>
<evidence type="ECO:0000313" key="3">
    <source>
        <dbReference type="EMBL" id="SFM60940.1"/>
    </source>
</evidence>